<dbReference type="Gene3D" id="2.40.50.100">
    <property type="match status" value="1"/>
</dbReference>
<evidence type="ECO:0000259" key="6">
    <source>
        <dbReference type="Pfam" id="PF25989"/>
    </source>
</evidence>
<dbReference type="Pfam" id="PF25917">
    <property type="entry name" value="BSH_RND"/>
    <property type="match status" value="1"/>
</dbReference>
<comment type="caution">
    <text evidence="7">The sequence shown here is derived from an EMBL/GenBank/DDBJ whole genome shotgun (WGS) entry which is preliminary data.</text>
</comment>
<evidence type="ECO:0000256" key="1">
    <source>
        <dbReference type="ARBA" id="ARBA00009477"/>
    </source>
</evidence>
<sequence>MRTFIRLLVALLLLGGIFGGIFGWKYYQQMQGAGGGPSGLPTASVAATEVASEEWQGRRTAVGSLSAVDTVAVSTEVAGVIESISFDSGQAVEAGDLLVQLDAEVDRAELEGLRAQAELARIEFERAENLLPRRAISQSEFDQARAQLDNATAAVRTQQARIRQKAIRAPFTGLLGIRGVSVGEYLSPGTPIVELRQLAPIYADFSLPERFLPELEPGRTVEVEVNAYDEVFRGEITAIDSGVDVGTRSISVRATLDNDDRRLRPGMFAQVAVLAPERREVMTIPRTAVSFNTYGDFTYRINETGDGLVAERVQIRTGESRNGYVEVLEGLEQGERVVAAGLVRVRDGQPVEIDETVALDHSEISGR</sequence>
<dbReference type="Gene3D" id="1.10.287.470">
    <property type="entry name" value="Helix hairpin bin"/>
    <property type="match status" value="1"/>
</dbReference>
<proteinExistence type="inferred from homology"/>
<dbReference type="PANTHER" id="PTHR30469:SF11">
    <property type="entry name" value="BLL4320 PROTEIN"/>
    <property type="match status" value="1"/>
</dbReference>
<dbReference type="InterPro" id="IPR058625">
    <property type="entry name" value="MdtA-like_BSH"/>
</dbReference>
<keyword evidence="8" id="KW-1185">Reference proteome</keyword>
<dbReference type="RefSeq" id="WP_109678672.1">
    <property type="nucleotide sequence ID" value="NZ_CP086615.1"/>
</dbReference>
<feature type="domain" description="Multidrug resistance protein MdtA-like alpha-helical hairpin" evidence="3">
    <location>
        <begin position="107"/>
        <end position="164"/>
    </location>
</feature>
<dbReference type="Gene3D" id="2.40.30.170">
    <property type="match status" value="1"/>
</dbReference>
<evidence type="ECO:0000313" key="7">
    <source>
        <dbReference type="EMBL" id="PWG62923.1"/>
    </source>
</evidence>
<evidence type="ECO:0000259" key="4">
    <source>
        <dbReference type="Pfam" id="PF25917"/>
    </source>
</evidence>
<accession>A0A2U2N1I1</accession>
<feature type="coiled-coil region" evidence="2">
    <location>
        <begin position="98"/>
        <end position="161"/>
    </location>
</feature>
<dbReference type="Pfam" id="PF25876">
    <property type="entry name" value="HH_MFP_RND"/>
    <property type="match status" value="1"/>
</dbReference>
<dbReference type="Proteomes" id="UP000245474">
    <property type="component" value="Unassembled WGS sequence"/>
</dbReference>
<evidence type="ECO:0000259" key="3">
    <source>
        <dbReference type="Pfam" id="PF25876"/>
    </source>
</evidence>
<dbReference type="InterPro" id="IPR058624">
    <property type="entry name" value="MdtA-like_HH"/>
</dbReference>
<name>A0A2U2N1I1_9GAMM</name>
<dbReference type="InterPro" id="IPR006143">
    <property type="entry name" value="RND_pump_MFP"/>
</dbReference>
<evidence type="ECO:0000256" key="2">
    <source>
        <dbReference type="SAM" id="Coils"/>
    </source>
</evidence>
<dbReference type="FunFam" id="2.40.30.170:FF:000010">
    <property type="entry name" value="Efflux RND transporter periplasmic adaptor subunit"/>
    <property type="match status" value="1"/>
</dbReference>
<dbReference type="SUPFAM" id="SSF111369">
    <property type="entry name" value="HlyD-like secretion proteins"/>
    <property type="match status" value="1"/>
</dbReference>
<dbReference type="AlphaFoldDB" id="A0A2U2N1I1"/>
<evidence type="ECO:0000313" key="8">
    <source>
        <dbReference type="Proteomes" id="UP000245474"/>
    </source>
</evidence>
<dbReference type="InterPro" id="IPR058792">
    <property type="entry name" value="Beta-barrel_RND_2"/>
</dbReference>
<dbReference type="GO" id="GO:1990281">
    <property type="term" value="C:efflux pump complex"/>
    <property type="evidence" value="ECO:0007669"/>
    <property type="project" value="TreeGrafter"/>
</dbReference>
<dbReference type="PANTHER" id="PTHR30469">
    <property type="entry name" value="MULTIDRUG RESISTANCE PROTEIN MDTA"/>
    <property type="match status" value="1"/>
</dbReference>
<dbReference type="Pfam" id="PF25989">
    <property type="entry name" value="YknX_C"/>
    <property type="match status" value="1"/>
</dbReference>
<feature type="domain" description="CusB-like beta-barrel" evidence="5">
    <location>
        <begin position="204"/>
        <end position="273"/>
    </location>
</feature>
<feature type="domain" description="Multidrug resistance protein MdtA-like barrel-sandwich hybrid" evidence="4">
    <location>
        <begin position="70"/>
        <end position="190"/>
    </location>
</feature>
<dbReference type="OrthoDB" id="9806939at2"/>
<feature type="domain" description="YknX-like C-terminal permuted SH3-like" evidence="6">
    <location>
        <begin position="281"/>
        <end position="353"/>
    </location>
</feature>
<protein>
    <submittedName>
        <fullName evidence="7">Efflux transporter periplasmic adaptor subunit</fullName>
    </submittedName>
</protein>
<dbReference type="NCBIfam" id="TIGR01730">
    <property type="entry name" value="RND_mfp"/>
    <property type="match status" value="1"/>
</dbReference>
<keyword evidence="2" id="KW-0175">Coiled coil</keyword>
<dbReference type="Pfam" id="PF25954">
    <property type="entry name" value="Beta-barrel_RND_2"/>
    <property type="match status" value="1"/>
</dbReference>
<comment type="similarity">
    <text evidence="1">Belongs to the membrane fusion protein (MFP) (TC 8.A.1) family.</text>
</comment>
<dbReference type="Gene3D" id="2.40.420.20">
    <property type="match status" value="1"/>
</dbReference>
<organism evidence="7 8">
    <name type="scientific">Sediminicurvatus halobius</name>
    <dbReference type="NCBI Taxonomy" id="2182432"/>
    <lineage>
        <taxon>Bacteria</taxon>
        <taxon>Pseudomonadati</taxon>
        <taxon>Pseudomonadota</taxon>
        <taxon>Gammaproteobacteria</taxon>
        <taxon>Chromatiales</taxon>
        <taxon>Ectothiorhodospiraceae</taxon>
        <taxon>Sediminicurvatus</taxon>
    </lineage>
</organism>
<reference evidence="7 8" key="1">
    <citation type="submission" date="2018-05" db="EMBL/GenBank/DDBJ databases">
        <title>Spiribacter halobius sp. nov., a moderately halophilic bacterium isolated from marine solar saltern.</title>
        <authorList>
            <person name="Zheng W.-S."/>
            <person name="Lu D.-C."/>
            <person name="Du Z.-J."/>
        </authorList>
    </citation>
    <scope>NUCLEOTIDE SEQUENCE [LARGE SCALE GENOMIC DNA]</scope>
    <source>
        <strain evidence="7 8">E85</strain>
    </source>
</reference>
<evidence type="ECO:0000259" key="5">
    <source>
        <dbReference type="Pfam" id="PF25954"/>
    </source>
</evidence>
<dbReference type="GO" id="GO:0015562">
    <property type="term" value="F:efflux transmembrane transporter activity"/>
    <property type="evidence" value="ECO:0007669"/>
    <property type="project" value="TreeGrafter"/>
</dbReference>
<dbReference type="EMBL" id="QFFI01000014">
    <property type="protein sequence ID" value="PWG62923.1"/>
    <property type="molecule type" value="Genomic_DNA"/>
</dbReference>
<dbReference type="InterPro" id="IPR058637">
    <property type="entry name" value="YknX-like_C"/>
</dbReference>
<gene>
    <name evidence="7" type="ORF">DEM34_09985</name>
</gene>